<dbReference type="PANTHER" id="PTHR45929">
    <property type="entry name" value="JAK PATHWAY SIGNAL TRANSDUCTION ADAPTOR MOLECULE"/>
    <property type="match status" value="1"/>
</dbReference>
<dbReference type="PROSITE" id="PS50002">
    <property type="entry name" value="SH3"/>
    <property type="match status" value="1"/>
</dbReference>
<keyword evidence="1 2" id="KW-0728">SH3 domain</keyword>
<protein>
    <recommendedName>
        <fullName evidence="4">SH3 domain-containing protein</fullName>
    </recommendedName>
</protein>
<reference evidence="5 6" key="1">
    <citation type="submission" date="2019-10" db="EMBL/GenBank/DDBJ databases">
        <authorList>
            <person name="Palmer J.M."/>
        </authorList>
    </citation>
    <scope>NUCLEOTIDE SEQUENCE [LARGE SCALE GENOMIC DNA]</scope>
    <source>
        <strain evidence="5 6">TWF696</strain>
    </source>
</reference>
<proteinExistence type="predicted"/>
<organism evidence="5 6">
    <name type="scientific">Orbilia brochopaga</name>
    <dbReference type="NCBI Taxonomy" id="3140254"/>
    <lineage>
        <taxon>Eukaryota</taxon>
        <taxon>Fungi</taxon>
        <taxon>Dikarya</taxon>
        <taxon>Ascomycota</taxon>
        <taxon>Pezizomycotina</taxon>
        <taxon>Orbiliomycetes</taxon>
        <taxon>Orbiliales</taxon>
        <taxon>Orbiliaceae</taxon>
        <taxon>Orbilia</taxon>
    </lineage>
</organism>
<name>A0AAV9VAH1_9PEZI</name>
<evidence type="ECO:0000256" key="2">
    <source>
        <dbReference type="PROSITE-ProRule" id="PRU00192"/>
    </source>
</evidence>
<dbReference type="PANTHER" id="PTHR45929:SF7">
    <property type="entry name" value="LAS SEVENTEEN-BINDING PROTEIN 1"/>
    <property type="match status" value="1"/>
</dbReference>
<gene>
    <name evidence="5" type="ORF">TWF696_000164</name>
</gene>
<dbReference type="AlphaFoldDB" id="A0AAV9VAH1"/>
<evidence type="ECO:0000313" key="6">
    <source>
        <dbReference type="Proteomes" id="UP001375240"/>
    </source>
</evidence>
<feature type="domain" description="SH3" evidence="4">
    <location>
        <begin position="109"/>
        <end position="170"/>
    </location>
</feature>
<feature type="region of interest" description="Disordered" evidence="3">
    <location>
        <begin position="187"/>
        <end position="218"/>
    </location>
</feature>
<comment type="caution">
    <text evidence="5">The sequence shown here is derived from an EMBL/GenBank/DDBJ whole genome shotgun (WGS) entry which is preliminary data.</text>
</comment>
<keyword evidence="6" id="KW-1185">Reference proteome</keyword>
<evidence type="ECO:0000259" key="4">
    <source>
        <dbReference type="PROSITE" id="PS50002"/>
    </source>
</evidence>
<evidence type="ECO:0000256" key="1">
    <source>
        <dbReference type="ARBA" id="ARBA00022443"/>
    </source>
</evidence>
<dbReference type="InterPro" id="IPR001452">
    <property type="entry name" value="SH3_domain"/>
</dbReference>
<dbReference type="PRINTS" id="PR00452">
    <property type="entry name" value="SH3DOMAIN"/>
</dbReference>
<accession>A0AAV9VAH1</accession>
<dbReference type="SUPFAM" id="SSF50044">
    <property type="entry name" value="SH3-domain"/>
    <property type="match status" value="1"/>
</dbReference>
<feature type="compositionally biased region" description="Low complexity" evidence="3">
    <location>
        <begin position="197"/>
        <end position="207"/>
    </location>
</feature>
<dbReference type="InterPro" id="IPR050670">
    <property type="entry name" value="STAM"/>
</dbReference>
<dbReference type="Proteomes" id="UP001375240">
    <property type="component" value="Unassembled WGS sequence"/>
</dbReference>
<dbReference type="EMBL" id="JAVHNQ010000001">
    <property type="protein sequence ID" value="KAK6358992.1"/>
    <property type="molecule type" value="Genomic_DNA"/>
</dbReference>
<dbReference type="Pfam" id="PF00018">
    <property type="entry name" value="SH3_1"/>
    <property type="match status" value="1"/>
</dbReference>
<evidence type="ECO:0000313" key="5">
    <source>
        <dbReference type="EMBL" id="KAK6358992.1"/>
    </source>
</evidence>
<dbReference type="InterPro" id="IPR036028">
    <property type="entry name" value="SH3-like_dom_sf"/>
</dbReference>
<dbReference type="Gene3D" id="2.30.30.40">
    <property type="entry name" value="SH3 Domains"/>
    <property type="match status" value="1"/>
</dbReference>
<sequence>MVNFQAAMAARAVRSIKNELEFLSDTGHITEAQLATILANLPPADTPASLSSSDVSRNATAAPVQMQTPVTTSTPVTTTPAHVATFNEKADAMPAPAYTAAPPAYTHPPTLSVVVALYPYTAADAGDLALNVNDTINVTEYVNADWWRGVNPSTGQTGIFPKNYVKAATPATSGAEKEGYGYGNLPLQVANGGSSAQPQPQQQPDQQGEPNKFGEQGKKFGKKLGNAAIFGAGATIGGKIVNGIF</sequence>
<evidence type="ECO:0000256" key="3">
    <source>
        <dbReference type="SAM" id="MobiDB-lite"/>
    </source>
</evidence>
<dbReference type="CDD" id="cd00174">
    <property type="entry name" value="SH3"/>
    <property type="match status" value="1"/>
</dbReference>
<dbReference type="SMART" id="SM00326">
    <property type="entry name" value="SH3"/>
    <property type="match status" value="1"/>
</dbReference>